<proteinExistence type="predicted"/>
<keyword evidence="2" id="KW-1185">Reference proteome</keyword>
<evidence type="ECO:0000313" key="2">
    <source>
        <dbReference type="Proteomes" id="UP001154114"/>
    </source>
</evidence>
<reference evidence="1" key="1">
    <citation type="submission" date="2021-12" db="EMBL/GenBank/DDBJ databases">
        <authorList>
            <person name="King R."/>
        </authorList>
    </citation>
    <scope>NUCLEOTIDE SEQUENCE</scope>
</reference>
<gene>
    <name evidence="1" type="ORF">CINC_LOCUS787</name>
</gene>
<protein>
    <submittedName>
        <fullName evidence="1">Uncharacterized protein</fullName>
    </submittedName>
</protein>
<organism evidence="1 2">
    <name type="scientific">Chrysodeixis includens</name>
    <name type="common">Soybean looper</name>
    <name type="synonym">Pseudoplusia includens</name>
    <dbReference type="NCBI Taxonomy" id="689277"/>
    <lineage>
        <taxon>Eukaryota</taxon>
        <taxon>Metazoa</taxon>
        <taxon>Ecdysozoa</taxon>
        <taxon>Arthropoda</taxon>
        <taxon>Hexapoda</taxon>
        <taxon>Insecta</taxon>
        <taxon>Pterygota</taxon>
        <taxon>Neoptera</taxon>
        <taxon>Endopterygota</taxon>
        <taxon>Lepidoptera</taxon>
        <taxon>Glossata</taxon>
        <taxon>Ditrysia</taxon>
        <taxon>Noctuoidea</taxon>
        <taxon>Noctuidae</taxon>
        <taxon>Plusiinae</taxon>
        <taxon>Chrysodeixis</taxon>
    </lineage>
</organism>
<sequence length="103" mass="11671">MTRTTFVPEHETSTDVSITPHATLIKPWEHAQSDNLTLLLVTTKSVYNMGLNELKSVRHTAPHPCIPAILALQCLRIAVRTRRFRVQRTCSPKRRGALEITAR</sequence>
<evidence type="ECO:0000313" key="1">
    <source>
        <dbReference type="EMBL" id="CAD0199090.1"/>
    </source>
</evidence>
<accession>A0A9N8Q0R2</accession>
<dbReference type="EMBL" id="LR824013">
    <property type="protein sequence ID" value="CAD0199090.1"/>
    <property type="molecule type" value="Genomic_DNA"/>
</dbReference>
<dbReference type="Proteomes" id="UP001154114">
    <property type="component" value="Chromosome 10"/>
</dbReference>
<name>A0A9N8Q0R2_CHRIL</name>
<dbReference type="AlphaFoldDB" id="A0A9N8Q0R2"/>